<reference evidence="1" key="1">
    <citation type="submission" date="2024-09" db="EMBL/GenBank/DDBJ databases">
        <title>Black Yeasts Isolated from many extreme environments.</title>
        <authorList>
            <person name="Coleine C."/>
            <person name="Stajich J.E."/>
            <person name="Selbmann L."/>
        </authorList>
    </citation>
    <scope>NUCLEOTIDE SEQUENCE</scope>
    <source>
        <strain evidence="1">CCFEE 5737</strain>
    </source>
</reference>
<evidence type="ECO:0000313" key="2">
    <source>
        <dbReference type="Proteomes" id="UP001186974"/>
    </source>
</evidence>
<dbReference type="Proteomes" id="UP001186974">
    <property type="component" value="Unassembled WGS sequence"/>
</dbReference>
<name>A0ACC3D7G0_9PEZI</name>
<protein>
    <submittedName>
        <fullName evidence="1">Uncharacterized protein</fullName>
    </submittedName>
</protein>
<keyword evidence="2" id="KW-1185">Reference proteome</keyword>
<proteinExistence type="predicted"/>
<gene>
    <name evidence="1" type="ORF">LTS18_003143</name>
</gene>
<organism evidence="1 2">
    <name type="scientific">Coniosporium uncinatum</name>
    <dbReference type="NCBI Taxonomy" id="93489"/>
    <lineage>
        <taxon>Eukaryota</taxon>
        <taxon>Fungi</taxon>
        <taxon>Dikarya</taxon>
        <taxon>Ascomycota</taxon>
        <taxon>Pezizomycotina</taxon>
        <taxon>Dothideomycetes</taxon>
        <taxon>Dothideomycetes incertae sedis</taxon>
        <taxon>Coniosporium</taxon>
    </lineage>
</organism>
<sequence length="288" mass="31807">MPASSAAHHRRKSSQKAPPSAAEEKEKHQYHKREKTKSSQSYVQRPPHDASLQAAAAAAAPRPGLNQRSNSAPLVPKLSPSTQAPEKEAERQVDDAEDTLSGEDLESDEEEEEEEIAEDPFFQRYNLPTAEAVPEDANTDESEDEPEDTEGPLSPTSTHARARPDSTAEPLASPRSPISLSRQTGPMHEINIAVLGATGVGKSYFIQRSFDVYNTPLLAITSRKMSIDGSIYTVRLLEIPFEDLEVEEDNNISWPDTLDDMHMPQIDGVLTLYDVMDKDSLSEVPEFL</sequence>
<evidence type="ECO:0000313" key="1">
    <source>
        <dbReference type="EMBL" id="KAK3062891.1"/>
    </source>
</evidence>
<comment type="caution">
    <text evidence="1">The sequence shown here is derived from an EMBL/GenBank/DDBJ whole genome shotgun (WGS) entry which is preliminary data.</text>
</comment>
<dbReference type="EMBL" id="JAWDJW010007082">
    <property type="protein sequence ID" value="KAK3062891.1"/>
    <property type="molecule type" value="Genomic_DNA"/>
</dbReference>
<accession>A0ACC3D7G0</accession>
<feature type="non-terminal residue" evidence="1">
    <location>
        <position position="288"/>
    </location>
</feature>